<name>A0A8S3YP64_9EUPU</name>
<feature type="region of interest" description="Disordered" evidence="1">
    <location>
        <begin position="1"/>
        <end position="25"/>
    </location>
</feature>
<dbReference type="OrthoDB" id="5531344at2759"/>
<proteinExistence type="predicted"/>
<dbReference type="Proteomes" id="UP000678393">
    <property type="component" value="Unassembled WGS sequence"/>
</dbReference>
<accession>A0A8S3YP64</accession>
<gene>
    <name evidence="2" type="ORF">CUNI_LOCUS4462</name>
</gene>
<protein>
    <submittedName>
        <fullName evidence="2">Uncharacterized protein</fullName>
    </submittedName>
</protein>
<keyword evidence="3" id="KW-1185">Reference proteome</keyword>
<sequence length="233" mass="26458">MWHDDSVHATSGEENEESLQSRLHSQVQSSLIQIKAASEDEVSRRIQAFIRNKRNEVDERNIREFISPFSSEPGTSCARVEAVYVHREGQKSHITLKRVENASGPQTQIPADNDDGRSLLSYRVPVDVQRADAVEERLYNLETHLNIKSDAPEIYARIKALEERVSYLEGLSPEYFTDGIPQKIKKLEPGAGNEGIIKNIKLLPSQDESLTDIDIKIRQLKQALREKQKPTQS</sequence>
<evidence type="ECO:0000313" key="3">
    <source>
        <dbReference type="Proteomes" id="UP000678393"/>
    </source>
</evidence>
<organism evidence="2 3">
    <name type="scientific">Candidula unifasciata</name>
    <dbReference type="NCBI Taxonomy" id="100452"/>
    <lineage>
        <taxon>Eukaryota</taxon>
        <taxon>Metazoa</taxon>
        <taxon>Spiralia</taxon>
        <taxon>Lophotrochozoa</taxon>
        <taxon>Mollusca</taxon>
        <taxon>Gastropoda</taxon>
        <taxon>Heterobranchia</taxon>
        <taxon>Euthyneura</taxon>
        <taxon>Panpulmonata</taxon>
        <taxon>Eupulmonata</taxon>
        <taxon>Stylommatophora</taxon>
        <taxon>Helicina</taxon>
        <taxon>Helicoidea</taxon>
        <taxon>Geomitridae</taxon>
        <taxon>Candidula</taxon>
    </lineage>
</organism>
<evidence type="ECO:0000256" key="1">
    <source>
        <dbReference type="SAM" id="MobiDB-lite"/>
    </source>
</evidence>
<reference evidence="2" key="1">
    <citation type="submission" date="2021-04" db="EMBL/GenBank/DDBJ databases">
        <authorList>
            <consortium name="Molecular Ecology Group"/>
        </authorList>
    </citation>
    <scope>NUCLEOTIDE SEQUENCE</scope>
</reference>
<dbReference type="EMBL" id="CAJHNH020000627">
    <property type="protein sequence ID" value="CAG5118904.1"/>
    <property type="molecule type" value="Genomic_DNA"/>
</dbReference>
<evidence type="ECO:0000313" key="2">
    <source>
        <dbReference type="EMBL" id="CAG5118904.1"/>
    </source>
</evidence>
<comment type="caution">
    <text evidence="2">The sequence shown here is derived from an EMBL/GenBank/DDBJ whole genome shotgun (WGS) entry which is preliminary data.</text>
</comment>
<dbReference type="AlphaFoldDB" id="A0A8S3YP64"/>